<dbReference type="AlphaFoldDB" id="A0A4Y2I8I4"/>
<evidence type="ECO:0000313" key="2">
    <source>
        <dbReference type="Proteomes" id="UP000499080"/>
    </source>
</evidence>
<name>A0A4Y2I8I4_ARAVE</name>
<dbReference type="EMBL" id="BGPR01261929">
    <property type="protein sequence ID" value="GBM74057.1"/>
    <property type="molecule type" value="Genomic_DNA"/>
</dbReference>
<evidence type="ECO:0000313" key="1">
    <source>
        <dbReference type="EMBL" id="GBM74057.1"/>
    </source>
</evidence>
<organism evidence="1 2">
    <name type="scientific">Araneus ventricosus</name>
    <name type="common">Orbweaver spider</name>
    <name type="synonym">Epeira ventricosa</name>
    <dbReference type="NCBI Taxonomy" id="182803"/>
    <lineage>
        <taxon>Eukaryota</taxon>
        <taxon>Metazoa</taxon>
        <taxon>Ecdysozoa</taxon>
        <taxon>Arthropoda</taxon>
        <taxon>Chelicerata</taxon>
        <taxon>Arachnida</taxon>
        <taxon>Araneae</taxon>
        <taxon>Araneomorphae</taxon>
        <taxon>Entelegynae</taxon>
        <taxon>Araneoidea</taxon>
        <taxon>Araneidae</taxon>
        <taxon>Araneus</taxon>
    </lineage>
</organism>
<accession>A0A4Y2I8I4</accession>
<feature type="non-terminal residue" evidence="1">
    <location>
        <position position="1"/>
    </location>
</feature>
<protein>
    <submittedName>
        <fullName evidence="1">Uncharacterized protein</fullName>
    </submittedName>
</protein>
<reference evidence="1 2" key="1">
    <citation type="journal article" date="2019" name="Sci. Rep.">
        <title>Orb-weaving spider Araneus ventricosus genome elucidates the spidroin gene catalogue.</title>
        <authorList>
            <person name="Kono N."/>
            <person name="Nakamura H."/>
            <person name="Ohtoshi R."/>
            <person name="Moran D.A.P."/>
            <person name="Shinohara A."/>
            <person name="Yoshida Y."/>
            <person name="Fujiwara M."/>
            <person name="Mori M."/>
            <person name="Tomita M."/>
            <person name="Arakawa K."/>
        </authorList>
    </citation>
    <scope>NUCLEOTIDE SEQUENCE [LARGE SCALE GENOMIC DNA]</scope>
</reference>
<dbReference type="Proteomes" id="UP000499080">
    <property type="component" value="Unassembled WGS sequence"/>
</dbReference>
<proteinExistence type="predicted"/>
<sequence>VKSPLSFGDAKRIHPVIRSDVIMTNEHGVPYASVLTFLCNQYHRLQNELKMTDIVFGYKGKKAAN</sequence>
<comment type="caution">
    <text evidence="1">The sequence shown here is derived from an EMBL/GenBank/DDBJ whole genome shotgun (WGS) entry which is preliminary data.</text>
</comment>
<gene>
    <name evidence="1" type="ORF">AVEN_37776_1</name>
</gene>
<keyword evidence="2" id="KW-1185">Reference proteome</keyword>